<protein>
    <submittedName>
        <fullName evidence="1">Uncharacterized protein</fullName>
    </submittedName>
</protein>
<accession>A0A4D6T5I3</accession>
<evidence type="ECO:0000313" key="2">
    <source>
        <dbReference type="Proteomes" id="UP000298541"/>
    </source>
</evidence>
<reference evidence="1 2" key="1">
    <citation type="submission" date="2019-04" db="EMBL/GenBank/DDBJ databases">
        <authorList>
            <person name="Bortz R.L."/>
            <person name="Sibal A."/>
            <person name="Dong G."/>
            <person name="Miller O.M."/>
            <person name="Radford K.S."/>
            <person name="Love K.N."/>
            <person name="Garg M."/>
            <person name="Yang Y."/>
            <person name="Butela K.A."/>
            <person name="Garlena R.A."/>
            <person name="Russell D.A."/>
            <person name="Pope W.H."/>
            <person name="Jacobs-Sera D."/>
            <person name="Hatfull G.F."/>
        </authorList>
    </citation>
    <scope>NUCLEOTIDE SEQUENCE [LARGE SCALE GENOMIC DNA]</scope>
</reference>
<name>A0A4D6T5I3_9CAUD</name>
<dbReference type="Proteomes" id="UP000298541">
    <property type="component" value="Segment"/>
</dbReference>
<sequence>MVVVSELDLDAIEARARAATPGPWEFHDEDIHRNPWVTRKIVRDNEPYHELNVLKVRMARHARDECCWPPTSTDAEFIAHARTDVPALVSRVRELEAFVAGIRAETTFAGHGQCDPGDCSMLSDVVDWLEHLDEGKLP</sequence>
<dbReference type="EMBL" id="MK814752">
    <property type="protein sequence ID" value="QCG77251.1"/>
    <property type="molecule type" value="Genomic_DNA"/>
</dbReference>
<gene>
    <name evidence="1" type="primary">94</name>
    <name evidence="1" type="ORF">SEA_LUTUM_94</name>
</gene>
<proteinExistence type="predicted"/>
<evidence type="ECO:0000313" key="1">
    <source>
        <dbReference type="EMBL" id="QCG77251.1"/>
    </source>
</evidence>
<organism evidence="1 2">
    <name type="scientific">Gordonia phage Lutum</name>
    <dbReference type="NCBI Taxonomy" id="2572527"/>
    <lineage>
        <taxon>Viruses</taxon>
        <taxon>Duplodnaviria</taxon>
        <taxon>Heunggongvirae</taxon>
        <taxon>Uroviricota</taxon>
        <taxon>Caudoviricetes</taxon>
        <taxon>Langleyhallvirinae</taxon>
        <taxon>Getalongvirus</taxon>
        <taxon>Getalongvirus kenna</taxon>
    </lineage>
</organism>